<dbReference type="RefSeq" id="WP_093162535.1">
    <property type="nucleotide sequence ID" value="NZ_FNEK01000067.1"/>
</dbReference>
<accession>A0A1G9HAT3</accession>
<organism evidence="2 3">
    <name type="scientific">Aliiruegeria lutimaris</name>
    <dbReference type="NCBI Taxonomy" id="571298"/>
    <lineage>
        <taxon>Bacteria</taxon>
        <taxon>Pseudomonadati</taxon>
        <taxon>Pseudomonadota</taxon>
        <taxon>Alphaproteobacteria</taxon>
        <taxon>Rhodobacterales</taxon>
        <taxon>Roseobacteraceae</taxon>
        <taxon>Aliiruegeria</taxon>
    </lineage>
</organism>
<dbReference type="Proteomes" id="UP000199382">
    <property type="component" value="Unassembled WGS sequence"/>
</dbReference>
<gene>
    <name evidence="2" type="ORF">SAMN04488026_106726</name>
</gene>
<dbReference type="Gene3D" id="3.40.50.10610">
    <property type="entry name" value="ABC-type transport auxiliary lipoprotein component"/>
    <property type="match status" value="1"/>
</dbReference>
<dbReference type="STRING" id="571298.SAMN04488026_106726"/>
<proteinExistence type="predicted"/>
<feature type="domain" description="ABC-type transport auxiliary lipoprotein component" evidence="1">
    <location>
        <begin position="38"/>
        <end position="181"/>
    </location>
</feature>
<evidence type="ECO:0000259" key="1">
    <source>
        <dbReference type="Pfam" id="PF03886"/>
    </source>
</evidence>
<dbReference type="OrthoDB" id="7858211at2"/>
<keyword evidence="3" id="KW-1185">Reference proteome</keyword>
<evidence type="ECO:0000313" key="3">
    <source>
        <dbReference type="Proteomes" id="UP000199382"/>
    </source>
</evidence>
<protein>
    <recommendedName>
        <fullName evidence="1">ABC-type transport auxiliary lipoprotein component domain-containing protein</fullName>
    </recommendedName>
</protein>
<dbReference type="InterPro" id="IPR005586">
    <property type="entry name" value="ABC_trans_aux"/>
</dbReference>
<evidence type="ECO:0000313" key="2">
    <source>
        <dbReference type="EMBL" id="SDL09844.1"/>
    </source>
</evidence>
<dbReference type="PROSITE" id="PS51257">
    <property type="entry name" value="PROKAR_LIPOPROTEIN"/>
    <property type="match status" value="1"/>
</dbReference>
<name>A0A1G9HAT3_9RHOB</name>
<dbReference type="Pfam" id="PF03886">
    <property type="entry name" value="ABC_trans_aux"/>
    <property type="match status" value="1"/>
</dbReference>
<reference evidence="2 3" key="1">
    <citation type="submission" date="2016-10" db="EMBL/GenBank/DDBJ databases">
        <authorList>
            <person name="de Groot N.N."/>
        </authorList>
    </citation>
    <scope>NUCLEOTIDE SEQUENCE [LARGE SCALE GENOMIC DNA]</scope>
    <source>
        <strain evidence="2 3">DSM 25294</strain>
    </source>
</reference>
<dbReference type="AlphaFoldDB" id="A0A1G9HAT3"/>
<sequence>MRFQILLVALLALVSACGPGPVRYAAAPVPSGGRISIGVSQLEVREVSLPAYARSEEIWRESEGGALTSDSSVLWADDPARGITMELSQHLSTLTGARVAAEPWPFEELPQARLVVRVQQMVAGADGQFRMSGQYFVAALSAGRDRSGDFSVSAPFVLDGGAPAIAAARATAVRDLARLIADRGF</sequence>
<dbReference type="EMBL" id="FNEK01000067">
    <property type="protein sequence ID" value="SDL09844.1"/>
    <property type="molecule type" value="Genomic_DNA"/>
</dbReference>
<dbReference type="SUPFAM" id="SSF159594">
    <property type="entry name" value="XCC0632-like"/>
    <property type="match status" value="1"/>
</dbReference>